<dbReference type="Proteomes" id="UP000461768">
    <property type="component" value="Unassembled WGS sequence"/>
</dbReference>
<dbReference type="SUPFAM" id="SSF55073">
    <property type="entry name" value="Nucleotide cyclase"/>
    <property type="match status" value="1"/>
</dbReference>
<keyword evidence="1" id="KW-1133">Transmembrane helix</keyword>
<proteinExistence type="predicted"/>
<keyword evidence="1" id="KW-0812">Transmembrane</keyword>
<evidence type="ECO:0000313" key="4">
    <source>
        <dbReference type="Proteomes" id="UP000461768"/>
    </source>
</evidence>
<feature type="transmembrane region" description="Helical" evidence="1">
    <location>
        <begin position="62"/>
        <end position="83"/>
    </location>
</feature>
<dbReference type="OrthoDB" id="1892859at2"/>
<keyword evidence="4" id="KW-1185">Reference proteome</keyword>
<dbReference type="EMBL" id="WAGX01000004">
    <property type="protein sequence ID" value="KAB1439449.1"/>
    <property type="molecule type" value="Genomic_DNA"/>
</dbReference>
<feature type="domain" description="GGDEF" evidence="2">
    <location>
        <begin position="135"/>
        <end position="264"/>
    </location>
</feature>
<protein>
    <submittedName>
        <fullName evidence="3">Diguanylate cyclase</fullName>
    </submittedName>
</protein>
<comment type="caution">
    <text evidence="3">The sequence shown here is derived from an EMBL/GenBank/DDBJ whole genome shotgun (WGS) entry which is preliminary data.</text>
</comment>
<dbReference type="Pfam" id="PF00990">
    <property type="entry name" value="GGDEF"/>
    <property type="match status" value="1"/>
</dbReference>
<dbReference type="AlphaFoldDB" id="A0A7V7QLN7"/>
<reference evidence="3 4" key="1">
    <citation type="submission" date="2019-09" db="EMBL/GenBank/DDBJ databases">
        <authorList>
            <person name="Valk L.C."/>
        </authorList>
    </citation>
    <scope>NUCLEOTIDE SEQUENCE [LARGE SCALE GENOMIC DNA]</scope>
    <source>
        <strain evidence="3">GalUA</strain>
    </source>
</reference>
<name>A0A7V7QLN7_9FIRM</name>
<dbReference type="InterPro" id="IPR029787">
    <property type="entry name" value="Nucleotide_cyclase"/>
</dbReference>
<sequence>MLKKRKTGYLLQDIGLVLFLLCIVAMSFTVGYGGSGLLTEFVIMLMATFFAILLAGFKLNNLAIVVASFSILVYSAYKLYMFFAYSKEIVSLCYIWIVFPLVSVAAMIIFVYGNAQTELENEILKSQVEELVMINSMTGLYNLRSLYNDLQKQIAYAQRNDMAISLMIVKLRYEQELKSILSRSHYEALIQRMAEMVVDVVRVEDRTYSLDNQGTIGIILTCDSQGSEYAKKRIKARLESSDAFEGITDAAIQVKVKIAYLEYEKEAYGNDMISFKQKVESELQYDV</sequence>
<gene>
    <name evidence="3" type="ORF">F7O84_03370</name>
</gene>
<dbReference type="InterPro" id="IPR043128">
    <property type="entry name" value="Rev_trsase/Diguanyl_cyclase"/>
</dbReference>
<dbReference type="Gene3D" id="3.30.70.270">
    <property type="match status" value="1"/>
</dbReference>
<accession>A0A7V7QLN7</accession>
<dbReference type="InterPro" id="IPR000160">
    <property type="entry name" value="GGDEF_dom"/>
</dbReference>
<reference evidence="3 4" key="2">
    <citation type="submission" date="2020-02" db="EMBL/GenBank/DDBJ databases">
        <title>Candidatus Galacturonibacter soehngenii shows hetero-acetogenic catabolism of galacturonic acid but lacks a canonical carbon monoxide dehydrogenase/acetyl-CoA synthase complex.</title>
        <authorList>
            <person name="Diender M."/>
            <person name="Stouten G.R."/>
            <person name="Petersen J.F."/>
            <person name="Nielsen P.H."/>
            <person name="Dueholm M.S."/>
            <person name="Pronk J.T."/>
            <person name="Van Loosdrecht M.C.M."/>
        </authorList>
    </citation>
    <scope>NUCLEOTIDE SEQUENCE [LARGE SCALE GENOMIC DNA]</scope>
    <source>
        <strain evidence="3">GalUA</strain>
    </source>
</reference>
<evidence type="ECO:0000313" key="3">
    <source>
        <dbReference type="EMBL" id="KAB1439449.1"/>
    </source>
</evidence>
<dbReference type="RefSeq" id="WP_151141954.1">
    <property type="nucleotide sequence ID" value="NZ_WAGX01000004.1"/>
</dbReference>
<organism evidence="3 4">
    <name type="scientific">Candidatus Galacturonatibacter soehngenii</name>
    <dbReference type="NCBI Taxonomy" id="2307010"/>
    <lineage>
        <taxon>Bacteria</taxon>
        <taxon>Bacillati</taxon>
        <taxon>Bacillota</taxon>
        <taxon>Clostridia</taxon>
        <taxon>Lachnospirales</taxon>
        <taxon>Lachnospiraceae</taxon>
        <taxon>Candidatus Galacturonatibacter</taxon>
    </lineage>
</organism>
<feature type="transmembrane region" description="Helical" evidence="1">
    <location>
        <begin position="9"/>
        <end position="30"/>
    </location>
</feature>
<evidence type="ECO:0000256" key="1">
    <source>
        <dbReference type="SAM" id="Phobius"/>
    </source>
</evidence>
<evidence type="ECO:0000259" key="2">
    <source>
        <dbReference type="Pfam" id="PF00990"/>
    </source>
</evidence>
<feature type="transmembrane region" description="Helical" evidence="1">
    <location>
        <begin position="89"/>
        <end position="112"/>
    </location>
</feature>
<feature type="transmembrane region" description="Helical" evidence="1">
    <location>
        <begin position="36"/>
        <end position="55"/>
    </location>
</feature>
<keyword evidence="1" id="KW-0472">Membrane</keyword>